<name>A0A285VI13_9ACTN</name>
<evidence type="ECO:0000313" key="1">
    <source>
        <dbReference type="EMBL" id="SOC52826.1"/>
    </source>
</evidence>
<accession>A0A285VI13</accession>
<organism evidence="1 2">
    <name type="scientific">Blastococcus aggregatus</name>
    <dbReference type="NCBI Taxonomy" id="38502"/>
    <lineage>
        <taxon>Bacteria</taxon>
        <taxon>Bacillati</taxon>
        <taxon>Actinomycetota</taxon>
        <taxon>Actinomycetes</taxon>
        <taxon>Geodermatophilales</taxon>
        <taxon>Geodermatophilaceae</taxon>
        <taxon>Blastococcus</taxon>
    </lineage>
</organism>
<proteinExistence type="predicted"/>
<reference evidence="2" key="1">
    <citation type="submission" date="2017-08" db="EMBL/GenBank/DDBJ databases">
        <authorList>
            <person name="Varghese N."/>
            <person name="Submissions S."/>
        </authorList>
    </citation>
    <scope>NUCLEOTIDE SEQUENCE [LARGE SCALE GENOMIC DNA]</scope>
    <source>
        <strain evidence="2">DSM 4725</strain>
    </source>
</reference>
<sequence>MLFGNDGNGDPVGLWLPPTETRPIIAKIGAIFEPGCMGIIGEDLNAFLRMWTAYYLLLPDRETTTAGLNALELPDHLRTDDPDDETLAQIVEWANPTITGSVSDPYQARLTADDVRRIAAAG</sequence>
<gene>
    <name evidence="1" type="ORF">SAMN05660748_4191</name>
</gene>
<dbReference type="Proteomes" id="UP000219435">
    <property type="component" value="Unassembled WGS sequence"/>
</dbReference>
<dbReference type="AlphaFoldDB" id="A0A285VI13"/>
<evidence type="ECO:0000313" key="2">
    <source>
        <dbReference type="Proteomes" id="UP000219435"/>
    </source>
</evidence>
<dbReference type="EMBL" id="OBQI01000007">
    <property type="protein sequence ID" value="SOC52826.1"/>
    <property type="molecule type" value="Genomic_DNA"/>
</dbReference>
<keyword evidence="2" id="KW-1185">Reference proteome</keyword>
<protein>
    <submittedName>
        <fullName evidence="1">Uncharacterized protein</fullName>
    </submittedName>
</protein>